<organism evidence="11 12">
    <name type="scientific">Arsenophonus apicola</name>
    <dbReference type="NCBI Taxonomy" id="2879119"/>
    <lineage>
        <taxon>Bacteria</taxon>
        <taxon>Pseudomonadati</taxon>
        <taxon>Pseudomonadota</taxon>
        <taxon>Gammaproteobacteria</taxon>
        <taxon>Enterobacterales</taxon>
        <taxon>Morganellaceae</taxon>
        <taxon>Arsenophonus</taxon>
    </lineage>
</organism>
<dbReference type="Pfam" id="PF04316">
    <property type="entry name" value="FlgM"/>
    <property type="match status" value="1"/>
</dbReference>
<keyword evidence="6" id="KW-0804">Transcription</keyword>
<dbReference type="Proteomes" id="UP001231859">
    <property type="component" value="Chromosome"/>
</dbReference>
<evidence type="ECO:0000256" key="8">
    <source>
        <dbReference type="ARBA" id="ARBA00030117"/>
    </source>
</evidence>
<reference evidence="11 12" key="1">
    <citation type="submission" date="2023-04" db="EMBL/GenBank/DDBJ databases">
        <title>Genome dynamics across the evolutionary transition to endosymbiosis.</title>
        <authorList>
            <person name="Siozios S."/>
            <person name="Nadal-Jimenez P."/>
            <person name="Azagi T."/>
            <person name="Sprong H."/>
            <person name="Frost C.L."/>
            <person name="Parratt S.R."/>
            <person name="Taylor G."/>
            <person name="Brettell L."/>
            <person name="Lew K.C."/>
            <person name="Croft L."/>
            <person name="King K.C."/>
            <person name="Brockhurst M.A."/>
            <person name="Hypsa V."/>
            <person name="Novakova E."/>
            <person name="Darby A.C."/>
            <person name="Hurst G.D.D."/>
        </authorList>
    </citation>
    <scope>NUCLEOTIDE SEQUENCE [LARGE SCALE GENOMIC DNA]</scope>
    <source>
        <strain evidence="12">aApi_AU</strain>
    </source>
</reference>
<feature type="region of interest" description="Disordered" evidence="9">
    <location>
        <begin position="1"/>
        <end position="36"/>
    </location>
</feature>
<comment type="similarity">
    <text evidence="1">Belongs to the FlgM family.</text>
</comment>
<dbReference type="InterPro" id="IPR035890">
    <property type="entry name" value="Anti-sigma-28_factor_FlgM_sf"/>
</dbReference>
<evidence type="ECO:0000313" key="12">
    <source>
        <dbReference type="Proteomes" id="UP001231859"/>
    </source>
</evidence>
<evidence type="ECO:0000256" key="3">
    <source>
        <dbReference type="ARBA" id="ARBA00022491"/>
    </source>
</evidence>
<feature type="compositionally biased region" description="Polar residues" evidence="9">
    <location>
        <begin position="1"/>
        <end position="10"/>
    </location>
</feature>
<evidence type="ECO:0000256" key="5">
    <source>
        <dbReference type="ARBA" id="ARBA00023015"/>
    </source>
</evidence>
<gene>
    <name evidence="11" type="primary">flgM</name>
    <name evidence="11" type="ORF">QG404_09810</name>
</gene>
<proteinExistence type="inferred from homology"/>
<dbReference type="InterPro" id="IPR007412">
    <property type="entry name" value="FlgM"/>
</dbReference>
<evidence type="ECO:0000256" key="7">
    <source>
        <dbReference type="ARBA" id="ARBA00024739"/>
    </source>
</evidence>
<protein>
    <recommendedName>
        <fullName evidence="2">Negative regulator of flagellin synthesis</fullName>
    </recommendedName>
    <alternativeName>
        <fullName evidence="8">Anti-sigma-28 factor</fullName>
    </alternativeName>
</protein>
<dbReference type="NCBIfam" id="TIGR03824">
    <property type="entry name" value="FlgM_jcvi"/>
    <property type="match status" value="1"/>
</dbReference>
<dbReference type="InterPro" id="IPR031316">
    <property type="entry name" value="FlgM_C"/>
</dbReference>
<name>A0ABY8P1F1_9GAMM</name>
<evidence type="ECO:0000256" key="9">
    <source>
        <dbReference type="SAM" id="MobiDB-lite"/>
    </source>
</evidence>
<evidence type="ECO:0000259" key="10">
    <source>
        <dbReference type="Pfam" id="PF04316"/>
    </source>
</evidence>
<keyword evidence="5" id="KW-0805">Transcription regulation</keyword>
<keyword evidence="11" id="KW-0969">Cilium</keyword>
<accession>A0ABY8P1F1</accession>
<keyword evidence="3" id="KW-0678">Repressor</keyword>
<evidence type="ECO:0000256" key="4">
    <source>
        <dbReference type="ARBA" id="ARBA00022795"/>
    </source>
</evidence>
<keyword evidence="12" id="KW-1185">Reference proteome</keyword>
<evidence type="ECO:0000256" key="6">
    <source>
        <dbReference type="ARBA" id="ARBA00023163"/>
    </source>
</evidence>
<evidence type="ECO:0000256" key="1">
    <source>
        <dbReference type="ARBA" id="ARBA00005322"/>
    </source>
</evidence>
<evidence type="ECO:0000256" key="2">
    <source>
        <dbReference type="ARBA" id="ARBA00017823"/>
    </source>
</evidence>
<evidence type="ECO:0000313" key="11">
    <source>
        <dbReference type="EMBL" id="WGO82670.1"/>
    </source>
</evidence>
<dbReference type="SUPFAM" id="SSF101498">
    <property type="entry name" value="Anti-sigma factor FlgM"/>
    <property type="match status" value="1"/>
</dbReference>
<dbReference type="EMBL" id="CP123759">
    <property type="protein sequence ID" value="WGO82670.1"/>
    <property type="molecule type" value="Genomic_DNA"/>
</dbReference>
<feature type="domain" description="Anti-sigma-28 factor FlgM C-terminal" evidence="10">
    <location>
        <begin position="43"/>
        <end position="89"/>
    </location>
</feature>
<keyword evidence="11" id="KW-0966">Cell projection</keyword>
<sequence>MSIEKTTPLSGITALSHHEEPQPQQKKVKQSATSEQKDPIFTLSLSGAAEKLFQANDKDIREQKVEQIRQKIEHGELTIDAEKIADVLIKLNTSQCD</sequence>
<dbReference type="RefSeq" id="WP_280937375.1">
    <property type="nucleotide sequence ID" value="NZ_CP123759.1"/>
</dbReference>
<keyword evidence="11" id="KW-0282">Flagellum</keyword>
<keyword evidence="4" id="KW-1005">Bacterial flagellum biogenesis</keyword>
<comment type="function">
    <text evidence="7">Responsible for the coupling of flagellin expression to flagellar assembly by preventing expression of the flagellin genes when a component of the middle class of proteins is defective. It negatively regulates flagellar genes by inhibiting the activity of FliA by directly binding to FliA.</text>
</comment>